<sequence length="1191" mass="134243">MPVAERALKTLKCVNPRGDEVDVLLLKWPADSDAWAICLPCRVSSTGIILAVPGDAIPKEDLERGQQSAADDLMGPNAQVTVSLQENSDQIIEVQLVEFTLDVRHSLERRAPRSRRQHKRFADSQDLPNFAELDDAVEGWVMSGSLRDTGWQTAQEAPVPEPQGLDQVLTALAKLESRMDQLQRKVDSKPSNLHQSTVAKDKPGKKVVEKSEEKDWADILKALKEEVGPRPSKVLDEPAARTTAQELVSLVEEEMAASSSTPSVDDMMKLSMLKLLKDLQGKTSKKSKKLPGLIGGIGSSSEEEGGETWSSTSRGGKAIEAVEKLRAAMKQNPGAYLERMEMRMQRAVGAEEMGPTIPEKFIQSVPVGRSRTAGYALTGFATIHKLMLEGKARQARLHTVRMMAAMEQFLLDESWGVASRLTGVEEPPWAHWASQDLPSIRKQYIYTRLMDATWIGAIINELKEEEWPYLSEKFREIYENPDVILKVEGIAGLIGPARNKLLKLAQLSVLMTEAGPVDEKMIEVGEMVSEEVWRRGDKALIQLDELQGLPRAYNRWFLLAGSLLLRNGERSSQTSSDAGRVTARTQSIRQDLLTKLEVWLATQLPEVTLEDLARHHIDVLSEWLEEYMVTLYLDGQSRRSAAETLNVVVQKFGWLRSSLAAPWSVLKTWDMLEPVTHHPPMPVQVLYALAGTAMAWQWPHFAALLSLGLRRQDLSLPQDHWGDNVIYIRVSQPKTRFRAAAAQHVRLDEAGIAGWVQTIFGSMPMWRKLWCGSLASFKTRLDLVQREVLTTVAFLPSSLRPGGATYLFRLWSEDLIRVQWRGRWKSFRMLETYVQELGAAEIWIRFPVKTRNRVKGGTQRQEFEEFEVSVPEMAGSTLLGIRNLSKGHEFEIERILGGYSPRTAAGCMYGFAGSDMLRTIQLGRVNKTLLNQMIRLCDNLRLDALVFLCGPSELSHIGKIMEHLHKEKPKILINCVLHSVSHFLSSVDLDPHHVLTARRTSRTRVDANPRRDADSDAWVDRNESRGACRASQDLTAPVRAFVRQALNRDIYHFVACGSKTLTLEVALEIRPTLCYIGEEIRRRRRTLDEIVEEICDTIVVRNCEHDLHARDTEKDTRSPRSEAGVIMIADDFFEQMVEMTELRLLDLQMELWPPKFDVFDGGLCAVDPLVLASIGHTGYSLCKRHLRLDRL</sequence>
<feature type="compositionally biased region" description="Basic and acidic residues" evidence="1">
    <location>
        <begin position="199"/>
        <end position="210"/>
    </location>
</feature>
<protein>
    <submittedName>
        <fullName evidence="2">Uncharacterized protein</fullName>
    </submittedName>
</protein>
<accession>A0ABP0J582</accession>
<dbReference type="Gene3D" id="3.40.50.460">
    <property type="entry name" value="Phosphofructokinase domain"/>
    <property type="match status" value="1"/>
</dbReference>
<proteinExistence type="predicted"/>
<feature type="compositionally biased region" description="Polar residues" evidence="1">
    <location>
        <begin position="189"/>
        <end position="198"/>
    </location>
</feature>
<evidence type="ECO:0000313" key="2">
    <source>
        <dbReference type="EMBL" id="CAK9009499.1"/>
    </source>
</evidence>
<feature type="region of interest" description="Disordered" evidence="1">
    <location>
        <begin position="287"/>
        <end position="315"/>
    </location>
</feature>
<dbReference type="InterPro" id="IPR035966">
    <property type="entry name" value="PKF_sf"/>
</dbReference>
<dbReference type="EMBL" id="CAXAMN010004447">
    <property type="protein sequence ID" value="CAK9009499.1"/>
    <property type="molecule type" value="Genomic_DNA"/>
</dbReference>
<evidence type="ECO:0000256" key="1">
    <source>
        <dbReference type="SAM" id="MobiDB-lite"/>
    </source>
</evidence>
<feature type="region of interest" description="Disordered" evidence="1">
    <location>
        <begin position="186"/>
        <end position="210"/>
    </location>
</feature>
<gene>
    <name evidence="2" type="ORF">CCMP2556_LOCUS9692</name>
</gene>
<name>A0ABP0J582_9DINO</name>
<keyword evidence="3" id="KW-1185">Reference proteome</keyword>
<dbReference type="Proteomes" id="UP001642484">
    <property type="component" value="Unassembled WGS sequence"/>
</dbReference>
<reference evidence="2 3" key="1">
    <citation type="submission" date="2024-02" db="EMBL/GenBank/DDBJ databases">
        <authorList>
            <person name="Chen Y."/>
            <person name="Shah S."/>
            <person name="Dougan E. K."/>
            <person name="Thang M."/>
            <person name="Chan C."/>
        </authorList>
    </citation>
    <scope>NUCLEOTIDE SEQUENCE [LARGE SCALE GENOMIC DNA]</scope>
</reference>
<organism evidence="2 3">
    <name type="scientific">Durusdinium trenchii</name>
    <dbReference type="NCBI Taxonomy" id="1381693"/>
    <lineage>
        <taxon>Eukaryota</taxon>
        <taxon>Sar</taxon>
        <taxon>Alveolata</taxon>
        <taxon>Dinophyceae</taxon>
        <taxon>Suessiales</taxon>
        <taxon>Symbiodiniaceae</taxon>
        <taxon>Durusdinium</taxon>
    </lineage>
</organism>
<comment type="caution">
    <text evidence="2">The sequence shown here is derived from an EMBL/GenBank/DDBJ whole genome shotgun (WGS) entry which is preliminary data.</text>
</comment>
<evidence type="ECO:0000313" key="3">
    <source>
        <dbReference type="Proteomes" id="UP001642484"/>
    </source>
</evidence>